<proteinExistence type="predicted"/>
<feature type="domain" description="Phage integrase SAM-like" evidence="2">
    <location>
        <begin position="12"/>
        <end position="91"/>
    </location>
</feature>
<dbReference type="AlphaFoldDB" id="A0A0P0M4C2"/>
<dbReference type="GO" id="GO:0003677">
    <property type="term" value="F:DNA binding"/>
    <property type="evidence" value="ECO:0007669"/>
    <property type="project" value="UniProtKB-KW"/>
</dbReference>
<sequence>MERERLRNCSKEINSTYRQSKTTQLNLRQFIESRKTKDITFSDITGEFAESFKIFLKKELRRRNGHMNHCVCWPNRLIYIAVDRKVLWPNPIKDTAYEKKEAPKLKHISRSELKRMTEIPMPDLMMELVRRVFILPR</sequence>
<gene>
    <name evidence="3" type="ORF">BvMPK_3196</name>
</gene>
<accession>A0A0P0M4C2</accession>
<evidence type="ECO:0000313" key="3">
    <source>
        <dbReference type="EMBL" id="ALK85766.1"/>
    </source>
</evidence>
<dbReference type="Gene3D" id="1.10.150.130">
    <property type="match status" value="1"/>
</dbReference>
<reference evidence="3 4" key="2">
    <citation type="journal article" date="2016" name="Genome Biol. Evol.">
        <title>Extensive mobilome-driven genome diversification in mouse gut-associated Bacteroides vulgatus mpk.</title>
        <authorList>
            <person name="Lange A."/>
            <person name="Beier S."/>
            <person name="Steimle A."/>
            <person name="Autenrieth I.B."/>
            <person name="Huson D.H."/>
            <person name="Frick J.S."/>
        </authorList>
    </citation>
    <scope>NUCLEOTIDE SEQUENCE [LARGE SCALE GENOMIC DNA]</scope>
    <source>
        <strain evidence="4">mpk</strain>
    </source>
</reference>
<dbReference type="InterPro" id="IPR011010">
    <property type="entry name" value="DNA_brk_join_enz"/>
</dbReference>
<organism evidence="3 4">
    <name type="scientific">Phocaeicola vulgatus</name>
    <name type="common">Bacteroides vulgatus</name>
    <dbReference type="NCBI Taxonomy" id="821"/>
    <lineage>
        <taxon>Bacteria</taxon>
        <taxon>Pseudomonadati</taxon>
        <taxon>Bacteroidota</taxon>
        <taxon>Bacteroidia</taxon>
        <taxon>Bacteroidales</taxon>
        <taxon>Bacteroidaceae</taxon>
        <taxon>Phocaeicola</taxon>
    </lineage>
</organism>
<dbReference type="InterPro" id="IPR025269">
    <property type="entry name" value="SAM-like_dom"/>
</dbReference>
<protein>
    <submittedName>
        <fullName evidence="3">Integrase</fullName>
    </submittedName>
</protein>
<dbReference type="SUPFAM" id="SSF56349">
    <property type="entry name" value="DNA breaking-rejoining enzymes"/>
    <property type="match status" value="1"/>
</dbReference>
<reference evidence="4" key="1">
    <citation type="submission" date="2015-10" db="EMBL/GenBank/DDBJ databases">
        <title>Extensive mobilome-driven genome diversification in gut-associated Bacteroides vulgatus mpk.</title>
        <authorList>
            <person name="Beier S."/>
            <person name="Lange A."/>
            <person name="Huson D.H."/>
            <person name="Frick J.-S."/>
            <person name="Autenrieth I.B."/>
        </authorList>
    </citation>
    <scope>NUCLEOTIDE SEQUENCE [LARGE SCALE GENOMIC DNA]</scope>
    <source>
        <strain evidence="4">mpk</strain>
    </source>
</reference>
<dbReference type="Pfam" id="PF13102">
    <property type="entry name" value="Phage_int_SAM_5"/>
    <property type="match status" value="1"/>
</dbReference>
<keyword evidence="1" id="KW-0238">DNA-binding</keyword>
<dbReference type="PATRIC" id="fig|821.40.peg.3833"/>
<evidence type="ECO:0000256" key="1">
    <source>
        <dbReference type="ARBA" id="ARBA00023125"/>
    </source>
</evidence>
<dbReference type="EMBL" id="CP013020">
    <property type="protein sequence ID" value="ALK85766.1"/>
    <property type="molecule type" value="Genomic_DNA"/>
</dbReference>
<name>A0A0P0M4C2_PHOVU</name>
<dbReference type="InterPro" id="IPR010998">
    <property type="entry name" value="Integrase_recombinase_N"/>
</dbReference>
<evidence type="ECO:0000259" key="2">
    <source>
        <dbReference type="Pfam" id="PF13102"/>
    </source>
</evidence>
<evidence type="ECO:0000313" key="4">
    <source>
        <dbReference type="Proteomes" id="UP000061587"/>
    </source>
</evidence>
<dbReference type="Proteomes" id="UP000061587">
    <property type="component" value="Chromosome"/>
</dbReference>